<name>A0A438BY35_VITVI</name>
<dbReference type="Pfam" id="PF02992">
    <property type="entry name" value="Transposase_21"/>
    <property type="match status" value="1"/>
</dbReference>
<dbReference type="Pfam" id="PF13960">
    <property type="entry name" value="DUF4218"/>
    <property type="match status" value="1"/>
</dbReference>
<gene>
    <name evidence="3" type="ORF">CK203_096424</name>
</gene>
<reference evidence="3 4" key="1">
    <citation type="journal article" date="2018" name="PLoS Genet.">
        <title>Population sequencing reveals clonal diversity and ancestral inbreeding in the grapevine cultivar Chardonnay.</title>
        <authorList>
            <person name="Roach M.J."/>
            <person name="Johnson D.L."/>
            <person name="Bohlmann J."/>
            <person name="van Vuuren H.J."/>
            <person name="Jones S.J."/>
            <person name="Pretorius I.S."/>
            <person name="Schmidt S.A."/>
            <person name="Borneman A.R."/>
        </authorList>
    </citation>
    <scope>NUCLEOTIDE SEQUENCE [LARGE SCALE GENOMIC DNA]</scope>
    <source>
        <strain evidence="4">cv. Chardonnay</strain>
        <tissue evidence="3">Leaf</tissue>
    </source>
</reference>
<dbReference type="Pfam" id="PF13952">
    <property type="entry name" value="DUF4216"/>
    <property type="match status" value="1"/>
</dbReference>
<dbReference type="InterPro" id="IPR004242">
    <property type="entry name" value="Transposase_21"/>
</dbReference>
<feature type="domain" description="DUF4216" evidence="1">
    <location>
        <begin position="767"/>
        <end position="806"/>
    </location>
</feature>
<dbReference type="PANTHER" id="PTHR10775:SF185">
    <property type="entry name" value="OS08G0208400 PROTEIN"/>
    <property type="match status" value="1"/>
</dbReference>
<comment type="caution">
    <text evidence="3">The sequence shown here is derived from an EMBL/GenBank/DDBJ whole genome shotgun (WGS) entry which is preliminary data.</text>
</comment>
<evidence type="ECO:0000313" key="4">
    <source>
        <dbReference type="Proteomes" id="UP000288805"/>
    </source>
</evidence>
<dbReference type="Proteomes" id="UP000288805">
    <property type="component" value="Unassembled WGS sequence"/>
</dbReference>
<evidence type="ECO:0000259" key="2">
    <source>
        <dbReference type="Pfam" id="PF13960"/>
    </source>
</evidence>
<evidence type="ECO:0000313" key="3">
    <source>
        <dbReference type="EMBL" id="RVW15500.1"/>
    </source>
</evidence>
<accession>A0A438BY35</accession>
<dbReference type="AlphaFoldDB" id="A0A438BY35"/>
<dbReference type="InterPro" id="IPR025312">
    <property type="entry name" value="DUF4216"/>
</dbReference>
<sequence length="923" mass="106219">MFYIHDLGAPESWEVADLDESMSILMLSSSSSKKDSSSSSFLNASVPASAFASAPALSSSLVLVGFGMISEDSINQMDQFLREALQNPREQLSSELPRSRLDHHETFTVNDDVDDDDEMIELLSDVCGPIPNRDATSKATNVETKHFDELLGEARKKLFTGSKFSSLTFIVKLMHLKVLNHWSNKSFDMLLELLSEIFPEGTNLPSCTYDAKKMLRDLGLGYEKIHACKFDCALFWKENEFLDKCPICDEDRYKINDGKGKKIPHKSLRFFPLKPRLQRLFMSRHTASDMRWHKEKRVDDGVLRHPADAEAWKSFDRMYPSFSSESRNVRLGLSSDGFNPFGNKSHSYSMWPIILVPYNLPPWKCMKEPFLMMSLLIPGPHSPGKEIDVYLRPLIDELKELWHDGIETYDVSIGQYFKMHAAILWTINDFPAYAMLSGWSTKGYMACPVCNVDTSSQSLRSKICYMGHRRYMQTNHPWRKSRLHDGKLEMNPAPQSFSGDDILQQLENVDHVILEHDIVLILCKLERIFPPTFFDVMVHLLVHLPHEAKLAGLVGLRWMYPIERILSTYKSYVRNKAYPEGSIAEAYIVNESLTFCSQYLLGIETKFNRPDRNVDDLNDQSNGFSVFSQRARPFGSYQQLEFSRAEIEKAHCVLTKVCTTSEHMEQLEKETNDNLFQRQKQLFPKWFANHMKILRHQGSPEATDELYSLASGPDRRVSLYHSCVVNGIRFHTKDRDDRHTTQNSGVLVLGDHYEDMIDFYGVLLNVVVCINVDNKWYEEDPYVLASQAQQIFYVNDPKLGSSWKVVQKVLHRHIFDVPEQTTTNDSENDNEDPTIEEAYQENDSTDIVWSVNQDCNVIQYQRPDGDPSYIDIENVVDHGRRFENDDLTAFINDQDEEDETLVDYCSEDNENSDEEDHDSDSDS</sequence>
<evidence type="ECO:0000259" key="1">
    <source>
        <dbReference type="Pfam" id="PF13952"/>
    </source>
</evidence>
<organism evidence="3 4">
    <name type="scientific">Vitis vinifera</name>
    <name type="common">Grape</name>
    <dbReference type="NCBI Taxonomy" id="29760"/>
    <lineage>
        <taxon>Eukaryota</taxon>
        <taxon>Viridiplantae</taxon>
        <taxon>Streptophyta</taxon>
        <taxon>Embryophyta</taxon>
        <taxon>Tracheophyta</taxon>
        <taxon>Spermatophyta</taxon>
        <taxon>Magnoliopsida</taxon>
        <taxon>eudicotyledons</taxon>
        <taxon>Gunneridae</taxon>
        <taxon>Pentapetalae</taxon>
        <taxon>rosids</taxon>
        <taxon>Vitales</taxon>
        <taxon>Vitaceae</taxon>
        <taxon>Viteae</taxon>
        <taxon>Vitis</taxon>
    </lineage>
</organism>
<feature type="domain" description="DUF4218" evidence="2">
    <location>
        <begin position="512"/>
        <end position="613"/>
    </location>
</feature>
<protein>
    <recommendedName>
        <fullName evidence="5">DUF4218 domain-containing protein</fullName>
    </recommendedName>
</protein>
<dbReference type="InterPro" id="IPR025452">
    <property type="entry name" value="DUF4218"/>
</dbReference>
<dbReference type="PANTHER" id="PTHR10775">
    <property type="entry name" value="OS08G0208400 PROTEIN"/>
    <property type="match status" value="1"/>
</dbReference>
<proteinExistence type="predicted"/>
<dbReference type="EMBL" id="QGNW01002599">
    <property type="protein sequence ID" value="RVW15500.1"/>
    <property type="molecule type" value="Genomic_DNA"/>
</dbReference>
<evidence type="ECO:0008006" key="5">
    <source>
        <dbReference type="Google" id="ProtNLM"/>
    </source>
</evidence>